<name>A0A2B7XRC1_9EURO</name>
<protein>
    <submittedName>
        <fullName evidence="1">Uncharacterized protein</fullName>
    </submittedName>
</protein>
<dbReference type="EMBL" id="PDNB01000068">
    <property type="protein sequence ID" value="PGH11776.1"/>
    <property type="molecule type" value="Genomic_DNA"/>
</dbReference>
<dbReference type="Proteomes" id="UP000223968">
    <property type="component" value="Unassembled WGS sequence"/>
</dbReference>
<dbReference type="AlphaFoldDB" id="A0A2B7XRC1"/>
<comment type="caution">
    <text evidence="1">The sequence shown here is derived from an EMBL/GenBank/DDBJ whole genome shotgun (WGS) entry which is preliminary data.</text>
</comment>
<evidence type="ECO:0000313" key="2">
    <source>
        <dbReference type="Proteomes" id="UP000223968"/>
    </source>
</evidence>
<organism evidence="1 2">
    <name type="scientific">Helicocarpus griseus UAMH5409</name>
    <dbReference type="NCBI Taxonomy" id="1447875"/>
    <lineage>
        <taxon>Eukaryota</taxon>
        <taxon>Fungi</taxon>
        <taxon>Dikarya</taxon>
        <taxon>Ascomycota</taxon>
        <taxon>Pezizomycotina</taxon>
        <taxon>Eurotiomycetes</taxon>
        <taxon>Eurotiomycetidae</taxon>
        <taxon>Onygenales</taxon>
        <taxon>Ajellomycetaceae</taxon>
        <taxon>Helicocarpus</taxon>
    </lineage>
</organism>
<dbReference type="OrthoDB" id="4932428at2759"/>
<evidence type="ECO:0000313" key="1">
    <source>
        <dbReference type="EMBL" id="PGH11776.1"/>
    </source>
</evidence>
<accession>A0A2B7XRC1</accession>
<sequence length="161" mass="18706">MQQNKQQLINSLRTHRINTVIELRRVERALAQYDPKEVTEPLSNAWLHYVNSNNLLSELRSLTKNYPFSSECLDEAKALVVADPQRSRSWNYCWLVLHKLQEKQLIPKHAKQIAAKPVMWGGRAPTSMEVEQLSNAFVVEWTTALCQMLRRWDQPPVIAGR</sequence>
<gene>
    <name evidence="1" type="ORF">AJ79_04677</name>
</gene>
<proteinExistence type="predicted"/>
<keyword evidence="2" id="KW-1185">Reference proteome</keyword>
<reference evidence="1 2" key="1">
    <citation type="submission" date="2017-10" db="EMBL/GenBank/DDBJ databases">
        <title>Comparative genomics in systemic dimorphic fungi from Ajellomycetaceae.</title>
        <authorList>
            <person name="Munoz J.F."/>
            <person name="Mcewen J.G."/>
            <person name="Clay O.K."/>
            <person name="Cuomo C.A."/>
        </authorList>
    </citation>
    <scope>NUCLEOTIDE SEQUENCE [LARGE SCALE GENOMIC DNA]</scope>
    <source>
        <strain evidence="1 2">UAMH5409</strain>
    </source>
</reference>